<dbReference type="Gene3D" id="3.40.1260.10">
    <property type="entry name" value="DsrEFH-like"/>
    <property type="match status" value="1"/>
</dbReference>
<reference evidence="2" key="1">
    <citation type="submission" date="2022-03" db="EMBL/GenBank/DDBJ databases">
        <title>Genomic Encyclopedia of Type Strains, Phase III (KMG-III): the genomes of soil and plant-associated and newly described type strains.</title>
        <authorList>
            <person name="Whitman W."/>
        </authorList>
    </citation>
    <scope>NUCLEOTIDE SEQUENCE</scope>
    <source>
        <strain evidence="2">ANL 6-2</strain>
    </source>
</reference>
<evidence type="ECO:0000256" key="1">
    <source>
        <dbReference type="SAM" id="SignalP"/>
    </source>
</evidence>
<protein>
    <submittedName>
        <fullName evidence="2">Intracellular sulfur oxidation DsrE/DsrF family protein</fullName>
    </submittedName>
</protein>
<keyword evidence="1" id="KW-0732">Signal</keyword>
<sequence length="149" mass="15572">MIRTLQLALCLSLAVLASSTLTAGEHGGSSPKLLTIITSDSNETQAMALILTMHYTRGGGEARILLCDAAGEMAVADSEMGGTVVQPADRSPRQMLQGMINAGVTVEVCAIFLPGQGLEQSALVDGVGVAQPPRIAELMASPDWRLFTF</sequence>
<dbReference type="RefSeq" id="WP_253477381.1">
    <property type="nucleotide sequence ID" value="NZ_JALJXV010000004.1"/>
</dbReference>
<name>A0AAE3G4D1_9GAMM</name>
<feature type="signal peptide" evidence="1">
    <location>
        <begin position="1"/>
        <end position="23"/>
    </location>
</feature>
<dbReference type="Proteomes" id="UP001205843">
    <property type="component" value="Unassembled WGS sequence"/>
</dbReference>
<feature type="chain" id="PRO_5042167845" evidence="1">
    <location>
        <begin position="24"/>
        <end position="149"/>
    </location>
</feature>
<dbReference type="EMBL" id="JALJXV010000004">
    <property type="protein sequence ID" value="MCP1674864.1"/>
    <property type="molecule type" value="Genomic_DNA"/>
</dbReference>
<organism evidence="2 3">
    <name type="scientific">Natronocella acetinitrilica</name>
    <dbReference type="NCBI Taxonomy" id="414046"/>
    <lineage>
        <taxon>Bacteria</taxon>
        <taxon>Pseudomonadati</taxon>
        <taxon>Pseudomonadota</taxon>
        <taxon>Gammaproteobacteria</taxon>
        <taxon>Chromatiales</taxon>
        <taxon>Ectothiorhodospiraceae</taxon>
        <taxon>Natronocella</taxon>
    </lineage>
</organism>
<accession>A0AAE3G4D1</accession>
<evidence type="ECO:0000313" key="3">
    <source>
        <dbReference type="Proteomes" id="UP001205843"/>
    </source>
</evidence>
<dbReference type="InterPro" id="IPR027396">
    <property type="entry name" value="DsrEFH-like"/>
</dbReference>
<comment type="caution">
    <text evidence="2">The sequence shown here is derived from an EMBL/GenBank/DDBJ whole genome shotgun (WGS) entry which is preliminary data.</text>
</comment>
<dbReference type="AlphaFoldDB" id="A0AAE3G4D1"/>
<dbReference type="SUPFAM" id="SSF75169">
    <property type="entry name" value="DsrEFH-like"/>
    <property type="match status" value="1"/>
</dbReference>
<proteinExistence type="predicted"/>
<keyword evidence="3" id="KW-1185">Reference proteome</keyword>
<evidence type="ECO:0000313" key="2">
    <source>
        <dbReference type="EMBL" id="MCP1674864.1"/>
    </source>
</evidence>
<gene>
    <name evidence="2" type="ORF">J2T57_002002</name>
</gene>